<proteinExistence type="inferred from homology"/>
<dbReference type="EMBL" id="ML979132">
    <property type="protein sequence ID" value="KAF1921311.1"/>
    <property type="molecule type" value="Genomic_DNA"/>
</dbReference>
<evidence type="ECO:0000256" key="9">
    <source>
        <dbReference type="ARBA" id="ARBA00034015"/>
    </source>
</evidence>
<evidence type="ECO:0000256" key="5">
    <source>
        <dbReference type="ARBA" id="ARBA00022759"/>
    </source>
</evidence>
<dbReference type="PIRSF" id="PIRSF037430">
    <property type="entry name" value="RNase_U2"/>
    <property type="match status" value="1"/>
</dbReference>
<dbReference type="OrthoDB" id="5425539at2759"/>
<dbReference type="Gene3D" id="3.10.450.30">
    <property type="entry name" value="Microbial ribonucleases"/>
    <property type="match status" value="1"/>
</dbReference>
<dbReference type="InterPro" id="IPR048269">
    <property type="entry name" value="RNase_U2"/>
</dbReference>
<keyword evidence="4 10" id="KW-0732">Signal</keyword>
<comment type="catalytic activity">
    <reaction evidence="9">
        <text>[RNA] containing guanosine + H2O = an [RNA fragment]-3'-guanosine-3'-phosphate + a 5'-hydroxy-ribonucleotide-3'-[RNA fragment].</text>
        <dbReference type="EC" id="4.6.1.24"/>
    </reaction>
</comment>
<dbReference type="InterPro" id="IPR016191">
    <property type="entry name" value="Ribonuclease/ribotoxin"/>
</dbReference>
<evidence type="ECO:0000256" key="3">
    <source>
        <dbReference type="ARBA" id="ARBA00022722"/>
    </source>
</evidence>
<reference evidence="11" key="1">
    <citation type="journal article" date="2020" name="Stud. Mycol.">
        <title>101 Dothideomycetes genomes: a test case for predicting lifestyles and emergence of pathogens.</title>
        <authorList>
            <person name="Haridas S."/>
            <person name="Albert R."/>
            <person name="Binder M."/>
            <person name="Bloem J."/>
            <person name="Labutti K."/>
            <person name="Salamov A."/>
            <person name="Andreopoulos B."/>
            <person name="Baker S."/>
            <person name="Barry K."/>
            <person name="Bills G."/>
            <person name="Bluhm B."/>
            <person name="Cannon C."/>
            <person name="Castanera R."/>
            <person name="Culley D."/>
            <person name="Daum C."/>
            <person name="Ezra D."/>
            <person name="Gonzalez J."/>
            <person name="Henrissat B."/>
            <person name="Kuo A."/>
            <person name="Liang C."/>
            <person name="Lipzen A."/>
            <person name="Lutzoni F."/>
            <person name="Magnuson J."/>
            <person name="Mondo S."/>
            <person name="Nolan M."/>
            <person name="Ohm R."/>
            <person name="Pangilinan J."/>
            <person name="Park H.-J."/>
            <person name="Ramirez L."/>
            <person name="Alfaro M."/>
            <person name="Sun H."/>
            <person name="Tritt A."/>
            <person name="Yoshinaga Y."/>
            <person name="Zwiers L.-H."/>
            <person name="Turgeon B."/>
            <person name="Goodwin S."/>
            <person name="Spatafora J."/>
            <person name="Crous P."/>
            <person name="Grigoriev I."/>
        </authorList>
    </citation>
    <scope>NUCLEOTIDE SEQUENCE</scope>
    <source>
        <strain evidence="11">HMLAC05119</strain>
    </source>
</reference>
<keyword evidence="6" id="KW-0378">Hydrolase</keyword>
<dbReference type="Pfam" id="PF00545">
    <property type="entry name" value="Ribonuclease"/>
    <property type="match status" value="1"/>
</dbReference>
<evidence type="ECO:0000313" key="11">
    <source>
        <dbReference type="EMBL" id="KAF1921311.1"/>
    </source>
</evidence>
<dbReference type="AlphaFoldDB" id="A0A6A5QZU5"/>
<evidence type="ECO:0000256" key="8">
    <source>
        <dbReference type="ARBA" id="ARBA00023239"/>
    </source>
</evidence>
<evidence type="ECO:0000256" key="7">
    <source>
        <dbReference type="ARBA" id="ARBA00023157"/>
    </source>
</evidence>
<dbReference type="PANTHER" id="PTHR42104">
    <property type="entry name" value="EXTRACELLULAR GUANYL-SPECIFIC RIBONUCLEASE RNTA (AFU_ORTHOLOGUE AFUA_4G03230)"/>
    <property type="match status" value="1"/>
</dbReference>
<comment type="similarity">
    <text evidence="1">Belongs to the ribonuclease N1/T1 family.</text>
</comment>
<evidence type="ECO:0000256" key="10">
    <source>
        <dbReference type="SAM" id="SignalP"/>
    </source>
</evidence>
<protein>
    <recommendedName>
        <fullName evidence="2">ribonuclease T1</fullName>
        <ecNumber evidence="2">4.6.1.24</ecNumber>
    </recommendedName>
</protein>
<dbReference type="EC" id="4.6.1.24" evidence="2"/>
<gene>
    <name evidence="11" type="ORF">BDU57DRAFT_563164</name>
</gene>
<dbReference type="SUPFAM" id="SSF53933">
    <property type="entry name" value="Microbial ribonucleases"/>
    <property type="match status" value="1"/>
</dbReference>
<dbReference type="GO" id="GO:0003723">
    <property type="term" value="F:RNA binding"/>
    <property type="evidence" value="ECO:0007669"/>
    <property type="project" value="InterPro"/>
</dbReference>
<feature type="signal peptide" evidence="10">
    <location>
        <begin position="1"/>
        <end position="17"/>
    </location>
</feature>
<accession>A0A6A5QZU5</accession>
<keyword evidence="8" id="KW-0456">Lyase</keyword>
<feature type="chain" id="PRO_5025402086" description="ribonuclease T1" evidence="10">
    <location>
        <begin position="18"/>
        <end position="142"/>
    </location>
</feature>
<evidence type="ECO:0000256" key="6">
    <source>
        <dbReference type="ARBA" id="ARBA00022801"/>
    </source>
</evidence>
<dbReference type="GO" id="GO:0046589">
    <property type="term" value="F:ribonuclease T1 activity"/>
    <property type="evidence" value="ECO:0007669"/>
    <property type="project" value="UniProtKB-EC"/>
</dbReference>
<keyword evidence="7" id="KW-1015">Disulfide bond</keyword>
<evidence type="ECO:0000313" key="12">
    <source>
        <dbReference type="Proteomes" id="UP000800096"/>
    </source>
</evidence>
<keyword evidence="5" id="KW-0255">Endonuclease</keyword>
<dbReference type="CDD" id="cd00606">
    <property type="entry name" value="fungal_RNase"/>
    <property type="match status" value="1"/>
</dbReference>
<keyword evidence="12" id="KW-1185">Reference proteome</keyword>
<keyword evidence="3" id="KW-0540">Nuclease</keyword>
<dbReference type="PANTHER" id="PTHR42104:SF1">
    <property type="entry name" value="EXTRACELLULAR GUANYL-SPECIFIC RIBONUCLEASE RNTA (AFU_ORTHOLOGUE AFUA_4G03230)"/>
    <property type="match status" value="1"/>
</dbReference>
<dbReference type="GO" id="GO:0016787">
    <property type="term" value="F:hydrolase activity"/>
    <property type="evidence" value="ECO:0007669"/>
    <property type="project" value="UniProtKB-KW"/>
</dbReference>
<evidence type="ECO:0000256" key="4">
    <source>
        <dbReference type="ARBA" id="ARBA00022729"/>
    </source>
</evidence>
<evidence type="ECO:0000256" key="1">
    <source>
        <dbReference type="ARBA" id="ARBA00009006"/>
    </source>
</evidence>
<sequence>MKFILSFLLLLTPVALALPTLVVTEVESPIEAEIEARQCYVQCGSTCYTSSQVSAARSAGYNYYRQGNQAGSSNYPHTYNNYEGFDFLVNGPYQEFPLRTSGTFTAGSPGADRVIFNTAGQRAGEITHTGASGNNFVACSGW</sequence>
<dbReference type="Proteomes" id="UP000800096">
    <property type="component" value="Unassembled WGS sequence"/>
</dbReference>
<organism evidence="11 12">
    <name type="scientific">Ampelomyces quisqualis</name>
    <name type="common">Powdery mildew agent</name>
    <dbReference type="NCBI Taxonomy" id="50730"/>
    <lineage>
        <taxon>Eukaryota</taxon>
        <taxon>Fungi</taxon>
        <taxon>Dikarya</taxon>
        <taxon>Ascomycota</taxon>
        <taxon>Pezizomycotina</taxon>
        <taxon>Dothideomycetes</taxon>
        <taxon>Pleosporomycetidae</taxon>
        <taxon>Pleosporales</taxon>
        <taxon>Pleosporineae</taxon>
        <taxon>Phaeosphaeriaceae</taxon>
        <taxon>Ampelomyces</taxon>
    </lineage>
</organism>
<name>A0A6A5QZU5_AMPQU</name>
<dbReference type="InterPro" id="IPR000026">
    <property type="entry name" value="N1-like"/>
</dbReference>
<evidence type="ECO:0000256" key="2">
    <source>
        <dbReference type="ARBA" id="ARBA00012549"/>
    </source>
</evidence>